<protein>
    <submittedName>
        <fullName evidence="1">Uncharacterized protein</fullName>
    </submittedName>
</protein>
<dbReference type="Proteomes" id="UP000257109">
    <property type="component" value="Unassembled WGS sequence"/>
</dbReference>
<dbReference type="OrthoDB" id="1431245at2759"/>
<dbReference type="AlphaFoldDB" id="A0A371E2P2"/>
<dbReference type="PANTHER" id="PTHR48475">
    <property type="entry name" value="RIBONUCLEASE H"/>
    <property type="match status" value="1"/>
</dbReference>
<sequence>MDVCCADHFGTWMDSIIDYLQKDAVPNDPQEAKKLRKVSKYVLNAQQLYKQGFSYQLLRCLDSRDVEYAMKERKYIRECVEPISKGGPSLAR</sequence>
<gene>
    <name evidence="1" type="ORF">CR513_61557</name>
</gene>
<dbReference type="PANTHER" id="PTHR48475:SF2">
    <property type="entry name" value="RIBONUCLEASE H"/>
    <property type="match status" value="1"/>
</dbReference>
<proteinExistence type="predicted"/>
<evidence type="ECO:0000313" key="2">
    <source>
        <dbReference type="Proteomes" id="UP000257109"/>
    </source>
</evidence>
<keyword evidence="2" id="KW-1185">Reference proteome</keyword>
<name>A0A371E2P2_MUCPR</name>
<reference evidence="1" key="1">
    <citation type="submission" date="2018-05" db="EMBL/GenBank/DDBJ databases">
        <title>Draft genome of Mucuna pruriens seed.</title>
        <authorList>
            <person name="Nnadi N.E."/>
            <person name="Vos R."/>
            <person name="Hasami M.H."/>
            <person name="Devisetty U.K."/>
            <person name="Aguiy J.C."/>
        </authorList>
    </citation>
    <scope>NUCLEOTIDE SEQUENCE [LARGE SCALE GENOMIC DNA]</scope>
    <source>
        <strain evidence="1">JCA_2017</strain>
    </source>
</reference>
<comment type="caution">
    <text evidence="1">The sequence shown here is derived from an EMBL/GenBank/DDBJ whole genome shotgun (WGS) entry which is preliminary data.</text>
</comment>
<accession>A0A371E2P2</accession>
<dbReference type="EMBL" id="QJKJ01016951">
    <property type="protein sequence ID" value="RDX60311.1"/>
    <property type="molecule type" value="Genomic_DNA"/>
</dbReference>
<feature type="non-terminal residue" evidence="1">
    <location>
        <position position="1"/>
    </location>
</feature>
<evidence type="ECO:0000313" key="1">
    <source>
        <dbReference type="EMBL" id="RDX60311.1"/>
    </source>
</evidence>
<organism evidence="1 2">
    <name type="scientific">Mucuna pruriens</name>
    <name type="common">Velvet bean</name>
    <name type="synonym">Dolichos pruriens</name>
    <dbReference type="NCBI Taxonomy" id="157652"/>
    <lineage>
        <taxon>Eukaryota</taxon>
        <taxon>Viridiplantae</taxon>
        <taxon>Streptophyta</taxon>
        <taxon>Embryophyta</taxon>
        <taxon>Tracheophyta</taxon>
        <taxon>Spermatophyta</taxon>
        <taxon>Magnoliopsida</taxon>
        <taxon>eudicotyledons</taxon>
        <taxon>Gunneridae</taxon>
        <taxon>Pentapetalae</taxon>
        <taxon>rosids</taxon>
        <taxon>fabids</taxon>
        <taxon>Fabales</taxon>
        <taxon>Fabaceae</taxon>
        <taxon>Papilionoideae</taxon>
        <taxon>50 kb inversion clade</taxon>
        <taxon>NPAAA clade</taxon>
        <taxon>indigoferoid/millettioid clade</taxon>
        <taxon>Phaseoleae</taxon>
        <taxon>Mucuna</taxon>
    </lineage>
</organism>